<feature type="domain" description="Fibronectin type-III" evidence="13">
    <location>
        <begin position="144"/>
        <end position="242"/>
    </location>
</feature>
<dbReference type="SMART" id="SM00409">
    <property type="entry name" value="IG"/>
    <property type="match status" value="2"/>
</dbReference>
<dbReference type="PANTHER" id="PTHR13817:SF166">
    <property type="entry name" value="NEURONAL IGCAM-RELATED"/>
    <property type="match status" value="1"/>
</dbReference>
<dbReference type="InterPro" id="IPR007110">
    <property type="entry name" value="Ig-like_dom"/>
</dbReference>
<feature type="domain" description="Fibronectin type-III" evidence="13">
    <location>
        <begin position="347"/>
        <end position="439"/>
    </location>
</feature>
<evidence type="ECO:0000256" key="9">
    <source>
        <dbReference type="ARBA" id="ARBA00023319"/>
    </source>
</evidence>
<evidence type="ECO:0000256" key="11">
    <source>
        <dbReference type="SAM" id="Phobius"/>
    </source>
</evidence>
<name>A0A087TH96_STEMI</name>
<accession>A0A087TH96</accession>
<dbReference type="InterPro" id="IPR013098">
    <property type="entry name" value="Ig_I-set"/>
</dbReference>
<dbReference type="FunFam" id="2.60.40.10:FF:000719">
    <property type="entry name" value="nephrin isoform X1"/>
    <property type="match status" value="1"/>
</dbReference>
<feature type="compositionally biased region" description="Basic and acidic residues" evidence="10">
    <location>
        <begin position="619"/>
        <end position="629"/>
    </location>
</feature>
<organism evidence="14 15">
    <name type="scientific">Stegodyphus mimosarum</name>
    <name type="common">African social velvet spider</name>
    <dbReference type="NCBI Taxonomy" id="407821"/>
    <lineage>
        <taxon>Eukaryota</taxon>
        <taxon>Metazoa</taxon>
        <taxon>Ecdysozoa</taxon>
        <taxon>Arthropoda</taxon>
        <taxon>Chelicerata</taxon>
        <taxon>Arachnida</taxon>
        <taxon>Araneae</taxon>
        <taxon>Araneomorphae</taxon>
        <taxon>Entelegynae</taxon>
        <taxon>Eresoidea</taxon>
        <taxon>Eresidae</taxon>
        <taxon>Stegodyphus</taxon>
    </lineage>
</organism>
<evidence type="ECO:0000256" key="3">
    <source>
        <dbReference type="ARBA" id="ARBA00022729"/>
    </source>
</evidence>
<dbReference type="AlphaFoldDB" id="A0A087TH96"/>
<evidence type="ECO:0000256" key="8">
    <source>
        <dbReference type="ARBA" id="ARBA00023157"/>
    </source>
</evidence>
<dbReference type="InterPro" id="IPR050964">
    <property type="entry name" value="Striated_Muscle_Regulatory"/>
</dbReference>
<dbReference type="InterPro" id="IPR003598">
    <property type="entry name" value="Ig_sub2"/>
</dbReference>
<dbReference type="Proteomes" id="UP000054359">
    <property type="component" value="Unassembled WGS sequence"/>
</dbReference>
<dbReference type="CDD" id="cd00063">
    <property type="entry name" value="FN3"/>
    <property type="match status" value="4"/>
</dbReference>
<feature type="non-terminal residue" evidence="14">
    <location>
        <position position="713"/>
    </location>
</feature>
<dbReference type="PROSITE" id="PS50853">
    <property type="entry name" value="FN3"/>
    <property type="match status" value="4"/>
</dbReference>
<protein>
    <submittedName>
        <fullName evidence="14">Down syndrome cell adhesion molecule</fullName>
    </submittedName>
</protein>
<gene>
    <name evidence="14" type="ORF">X975_10983</name>
</gene>
<feature type="domain" description="Fibronectin type-III" evidence="13">
    <location>
        <begin position="247"/>
        <end position="345"/>
    </location>
</feature>
<dbReference type="GO" id="GO:0007155">
    <property type="term" value="P:cell adhesion"/>
    <property type="evidence" value="ECO:0007669"/>
    <property type="project" value="UniProtKB-KW"/>
</dbReference>
<dbReference type="SMART" id="SM00060">
    <property type="entry name" value="FN3"/>
    <property type="match status" value="4"/>
</dbReference>
<evidence type="ECO:0000313" key="14">
    <source>
        <dbReference type="EMBL" id="KFM64485.1"/>
    </source>
</evidence>
<evidence type="ECO:0000256" key="6">
    <source>
        <dbReference type="ARBA" id="ARBA00022989"/>
    </source>
</evidence>
<evidence type="ECO:0000313" key="15">
    <source>
        <dbReference type="Proteomes" id="UP000054359"/>
    </source>
</evidence>
<dbReference type="Pfam" id="PF25059">
    <property type="entry name" value="FN3_DSCAM-DSCAML_C"/>
    <property type="match status" value="1"/>
</dbReference>
<feature type="domain" description="Fibronectin type-III" evidence="13">
    <location>
        <begin position="440"/>
        <end position="542"/>
    </location>
</feature>
<dbReference type="PRINTS" id="PR00014">
    <property type="entry name" value="FNTYPEIII"/>
</dbReference>
<keyword evidence="9" id="KW-0393">Immunoglobulin domain</keyword>
<proteinExistence type="predicted"/>
<dbReference type="SUPFAM" id="SSF48726">
    <property type="entry name" value="Immunoglobulin"/>
    <property type="match status" value="2"/>
</dbReference>
<dbReference type="Pfam" id="PF00041">
    <property type="entry name" value="fn3"/>
    <property type="match status" value="3"/>
</dbReference>
<keyword evidence="4" id="KW-0677">Repeat</keyword>
<evidence type="ECO:0000256" key="7">
    <source>
        <dbReference type="ARBA" id="ARBA00023136"/>
    </source>
</evidence>
<dbReference type="Pfam" id="PF07679">
    <property type="entry name" value="I-set"/>
    <property type="match status" value="1"/>
</dbReference>
<keyword evidence="8" id="KW-1015">Disulfide bond</keyword>
<dbReference type="EMBL" id="KK115223">
    <property type="protein sequence ID" value="KFM64485.1"/>
    <property type="molecule type" value="Genomic_DNA"/>
</dbReference>
<keyword evidence="5" id="KW-0130">Cell adhesion</keyword>
<evidence type="ECO:0000259" key="12">
    <source>
        <dbReference type="PROSITE" id="PS50835"/>
    </source>
</evidence>
<dbReference type="SUPFAM" id="SSF49265">
    <property type="entry name" value="Fibronectin type III"/>
    <property type="match status" value="2"/>
</dbReference>
<feature type="domain" description="Ig-like" evidence="12">
    <location>
        <begin position="1"/>
        <end position="41"/>
    </location>
</feature>
<keyword evidence="2 11" id="KW-0812">Transmembrane</keyword>
<evidence type="ECO:0000256" key="2">
    <source>
        <dbReference type="ARBA" id="ARBA00022692"/>
    </source>
</evidence>
<sequence length="713" mass="78142">MYVLENGSLVIRDVEKQDAGFYLCEASNGVGAALAETVRLSVNVPPRFNQSFEVKTVKEHQEVVLSCDAHGESPLTVSWKRYQRPIDRSVLSRYVLREHVHSTGLKSQLSIPSVLRSDSGLFSCEASNDYGREEKSIQLIVQAPPESPEGMQLLQVTSRQITFSWTAPSSGNSPITGYIIVYNQSRKAKDDPLETIRVSAAETKVTVTGLNPGTTYVFRVHSENALGRSAPSQELIVTTEEEAPTNAPQDVRVIPLSSTMIKVTWKAPPTTNTGFILGYYVGYRDLTTNDPYVYKTVDLSKLQNVNEALISNLRRNTKYAITVQGYNSKGAGPASKEVIVQTLQHDPPKSPVLKVVNRSEFSIELEWSVSEMSPITGYVLQYKSESGDTSEESHVPSQKTSAVVKSLKCGTKYHFTLTAFNSAGRGDPSDEVAARTKGGAPQAPEKSALLVINSTFAIVRLSSWNDGGCPILFFEIRYKPKLQKEWILQSSNIAPAQSTVTLSDLAPGTWYDLLMAAHNDADSTEAEYAFATLTMSGATVPPLASTSSTASSAFNILRDPAVFVPIVCAIVVVVVITVVVAVVMVLRRKDTTSECRSQDSGSSGGKGENLSMSSYGKVKRSDPSDDSQREPLYYPTPYATTQLSTYSESPNTSHCNTLRRHDGKGHEYDIPHRHAQMGEYTSYAKLWTRAHDNMPVDGNLSMASMKVNSFHLK</sequence>
<evidence type="ECO:0000256" key="4">
    <source>
        <dbReference type="ARBA" id="ARBA00022737"/>
    </source>
</evidence>
<dbReference type="InterPro" id="IPR003961">
    <property type="entry name" value="FN3_dom"/>
</dbReference>
<dbReference type="Gene3D" id="2.60.40.10">
    <property type="entry name" value="Immunoglobulins"/>
    <property type="match status" value="6"/>
</dbReference>
<dbReference type="STRING" id="407821.A0A087TH96"/>
<keyword evidence="6 11" id="KW-1133">Transmembrane helix</keyword>
<evidence type="ECO:0000256" key="5">
    <source>
        <dbReference type="ARBA" id="ARBA00022889"/>
    </source>
</evidence>
<keyword evidence="7 11" id="KW-0472">Membrane</keyword>
<reference evidence="14 15" key="1">
    <citation type="submission" date="2013-11" db="EMBL/GenBank/DDBJ databases">
        <title>Genome sequencing of Stegodyphus mimosarum.</title>
        <authorList>
            <person name="Bechsgaard J."/>
        </authorList>
    </citation>
    <scope>NUCLEOTIDE SEQUENCE [LARGE SCALE GENOMIC DNA]</scope>
</reference>
<dbReference type="PROSITE" id="PS50835">
    <property type="entry name" value="IG_LIKE"/>
    <property type="match status" value="2"/>
</dbReference>
<dbReference type="GO" id="GO:0009653">
    <property type="term" value="P:anatomical structure morphogenesis"/>
    <property type="evidence" value="ECO:0007669"/>
    <property type="project" value="UniProtKB-ARBA"/>
</dbReference>
<dbReference type="InterPro" id="IPR013783">
    <property type="entry name" value="Ig-like_fold"/>
</dbReference>
<keyword evidence="15" id="KW-1185">Reference proteome</keyword>
<feature type="transmembrane region" description="Helical" evidence="11">
    <location>
        <begin position="562"/>
        <end position="586"/>
    </location>
</feature>
<feature type="region of interest" description="Disordered" evidence="10">
    <location>
        <begin position="592"/>
        <end position="666"/>
    </location>
</feature>
<comment type="subcellular location">
    <subcellularLocation>
        <location evidence="1">Membrane</location>
        <topology evidence="1">Single-pass membrane protein</topology>
    </subcellularLocation>
</comment>
<dbReference type="InterPro" id="IPR003599">
    <property type="entry name" value="Ig_sub"/>
</dbReference>
<dbReference type="GO" id="GO:0030154">
    <property type="term" value="P:cell differentiation"/>
    <property type="evidence" value="ECO:0007669"/>
    <property type="project" value="UniProtKB-ARBA"/>
</dbReference>
<dbReference type="FunFam" id="2.60.40.10:FF:000028">
    <property type="entry name" value="Neuronal cell adhesion molecule"/>
    <property type="match status" value="1"/>
</dbReference>
<dbReference type="PANTHER" id="PTHR13817">
    <property type="entry name" value="TITIN"/>
    <property type="match status" value="1"/>
</dbReference>
<feature type="compositionally biased region" description="Polar residues" evidence="10">
    <location>
        <begin position="638"/>
        <end position="656"/>
    </location>
</feature>
<dbReference type="OrthoDB" id="152385at2759"/>
<dbReference type="InterPro" id="IPR036179">
    <property type="entry name" value="Ig-like_dom_sf"/>
</dbReference>
<dbReference type="InterPro" id="IPR036116">
    <property type="entry name" value="FN3_sf"/>
</dbReference>
<feature type="domain" description="Ig-like" evidence="12">
    <location>
        <begin position="46"/>
        <end position="138"/>
    </location>
</feature>
<keyword evidence="3" id="KW-0732">Signal</keyword>
<dbReference type="OMA" id="NIRMAQS"/>
<dbReference type="GO" id="GO:0016020">
    <property type="term" value="C:membrane"/>
    <property type="evidence" value="ECO:0007669"/>
    <property type="project" value="UniProtKB-SubCell"/>
</dbReference>
<evidence type="ECO:0000256" key="10">
    <source>
        <dbReference type="SAM" id="MobiDB-lite"/>
    </source>
</evidence>
<dbReference type="SMART" id="SM00408">
    <property type="entry name" value="IGc2"/>
    <property type="match status" value="1"/>
</dbReference>
<dbReference type="InterPro" id="IPR056754">
    <property type="entry name" value="DSCAM/DSCAML_C"/>
</dbReference>
<evidence type="ECO:0000259" key="13">
    <source>
        <dbReference type="PROSITE" id="PS50853"/>
    </source>
</evidence>
<evidence type="ECO:0000256" key="1">
    <source>
        <dbReference type="ARBA" id="ARBA00004167"/>
    </source>
</evidence>